<accession>A0ABS8Y1K1</accession>
<comment type="caution">
    <text evidence="1">The sequence shown here is derived from an EMBL/GenBank/DDBJ whole genome shotgun (WGS) entry which is preliminary data.</text>
</comment>
<evidence type="ECO:0008006" key="3">
    <source>
        <dbReference type="Google" id="ProtNLM"/>
    </source>
</evidence>
<reference evidence="1 2" key="1">
    <citation type="submission" date="2021-12" db="EMBL/GenBank/DDBJ databases">
        <title>Genome seq of P8.</title>
        <authorList>
            <person name="Seo T."/>
        </authorList>
    </citation>
    <scope>NUCLEOTIDE SEQUENCE [LARGE SCALE GENOMIC DNA]</scope>
    <source>
        <strain evidence="1 2">P8</strain>
    </source>
</reference>
<dbReference type="Proteomes" id="UP001200741">
    <property type="component" value="Unassembled WGS sequence"/>
</dbReference>
<proteinExistence type="predicted"/>
<protein>
    <recommendedName>
        <fullName evidence="3">DUF86 domain-containing protein</fullName>
    </recommendedName>
</protein>
<dbReference type="EMBL" id="JAJTWU010000008">
    <property type="protein sequence ID" value="MCE4556791.1"/>
    <property type="molecule type" value="Genomic_DNA"/>
</dbReference>
<organism evidence="1 2">
    <name type="scientific">Pelomonas cellulosilytica</name>
    <dbReference type="NCBI Taxonomy" id="2906762"/>
    <lineage>
        <taxon>Bacteria</taxon>
        <taxon>Pseudomonadati</taxon>
        <taxon>Pseudomonadota</taxon>
        <taxon>Betaproteobacteria</taxon>
        <taxon>Burkholderiales</taxon>
        <taxon>Sphaerotilaceae</taxon>
        <taxon>Roseateles</taxon>
    </lineage>
</organism>
<name>A0ABS8Y1K1_9BURK</name>
<dbReference type="RefSeq" id="WP_233373913.1">
    <property type="nucleotide sequence ID" value="NZ_JAJTWU010000008.1"/>
</dbReference>
<gene>
    <name evidence="1" type="ORF">LXT13_20535</name>
</gene>
<evidence type="ECO:0000313" key="2">
    <source>
        <dbReference type="Proteomes" id="UP001200741"/>
    </source>
</evidence>
<keyword evidence="2" id="KW-1185">Reference proteome</keyword>
<sequence length="119" mass="13834">MYQRSLYEIVMDTGRSIGDLTREMQGEDELFASTLTLRAVEAQLLIMAHTLGNVTPLLHQKLHQADWLGWATLHDKLRRGVQPRREEIWYAVNALVPQTMGLLHDLRRRQPALFEWELG</sequence>
<evidence type="ECO:0000313" key="1">
    <source>
        <dbReference type="EMBL" id="MCE4556791.1"/>
    </source>
</evidence>